<dbReference type="EMBL" id="JANRMS010002403">
    <property type="protein sequence ID" value="KAJ3522649.1"/>
    <property type="molecule type" value="Genomic_DNA"/>
</dbReference>
<evidence type="ECO:0000313" key="1">
    <source>
        <dbReference type="EMBL" id="KAJ3522649.1"/>
    </source>
</evidence>
<sequence length="314" mass="35344">MLPDVYGRRASRMERRIDPEPMSAFLERPNRVLHDCSDPLDNIPLSAGIHRSQVSPWVDFNLENLTEAYGDILSKTVTAGYSDPADPLYIAHSGGLKSLGIDYISPHLREPLSIAASEVWGRLVPVTSSFQPQLSLQLQPGDLTFSQYDLRLDTPISLAVGCVKLARQWHSSTLSTSLDIALHPINQVIDYCQAAQTRYGFILTNEELVVVRVSHRRVGTTKKPHAEYKAIPWSASGEGVLTVRLALWFLFVMSMNAEHRPIRTSDEVLPLNLWWKAPGSNMILYQHHLSKRERLSLPPGAQFRMVWPEMGEIV</sequence>
<proteinExistence type="predicted"/>
<evidence type="ECO:0000313" key="2">
    <source>
        <dbReference type="Proteomes" id="UP001148629"/>
    </source>
</evidence>
<comment type="caution">
    <text evidence="1">The sequence shown here is derived from an EMBL/GenBank/DDBJ whole genome shotgun (WGS) entry which is preliminary data.</text>
</comment>
<gene>
    <name evidence="1" type="ORF">NM208_g12771</name>
</gene>
<name>A0ACC1RPD3_9HYPO</name>
<organism evidence="1 2">
    <name type="scientific">Fusarium decemcellulare</name>
    <dbReference type="NCBI Taxonomy" id="57161"/>
    <lineage>
        <taxon>Eukaryota</taxon>
        <taxon>Fungi</taxon>
        <taxon>Dikarya</taxon>
        <taxon>Ascomycota</taxon>
        <taxon>Pezizomycotina</taxon>
        <taxon>Sordariomycetes</taxon>
        <taxon>Hypocreomycetidae</taxon>
        <taxon>Hypocreales</taxon>
        <taxon>Nectriaceae</taxon>
        <taxon>Fusarium</taxon>
        <taxon>Fusarium decemcellulare species complex</taxon>
    </lineage>
</organism>
<reference evidence="1" key="1">
    <citation type="submission" date="2022-08" db="EMBL/GenBank/DDBJ databases">
        <title>Genome Sequence of Fusarium decemcellulare.</title>
        <authorList>
            <person name="Buettner E."/>
        </authorList>
    </citation>
    <scope>NUCLEOTIDE SEQUENCE</scope>
    <source>
        <strain evidence="1">Babe19</strain>
    </source>
</reference>
<dbReference type="Proteomes" id="UP001148629">
    <property type="component" value="Unassembled WGS sequence"/>
</dbReference>
<keyword evidence="2" id="KW-1185">Reference proteome</keyword>
<protein>
    <submittedName>
        <fullName evidence="1">Uncharacterized protein</fullName>
    </submittedName>
</protein>
<accession>A0ACC1RPD3</accession>